<keyword evidence="8" id="KW-0067">ATP-binding</keyword>
<evidence type="ECO:0000256" key="13">
    <source>
        <dbReference type="ARBA" id="ARBA00042313"/>
    </source>
</evidence>
<dbReference type="Gene3D" id="3.30.565.10">
    <property type="entry name" value="Histidine kinase-like ATPase, C-terminal domain"/>
    <property type="match status" value="1"/>
</dbReference>
<dbReference type="GO" id="GO:0006355">
    <property type="term" value="P:regulation of DNA-templated transcription"/>
    <property type="evidence" value="ECO:0007669"/>
    <property type="project" value="InterPro"/>
</dbReference>
<accession>A0A3N1Y9A5</accession>
<keyword evidence="7" id="KW-0378">Hydrolase</keyword>
<dbReference type="InterPro" id="IPR004358">
    <property type="entry name" value="Sig_transdc_His_kin-like_C"/>
</dbReference>
<comment type="caution">
    <text evidence="17">The sequence shown here is derived from an EMBL/GenBank/DDBJ whole genome shotgun (WGS) entry which is preliminary data.</text>
</comment>
<feature type="domain" description="PAS" evidence="16">
    <location>
        <begin position="2"/>
        <end position="45"/>
    </location>
</feature>
<evidence type="ECO:0000256" key="5">
    <source>
        <dbReference type="ARBA" id="ARBA00022741"/>
    </source>
</evidence>
<evidence type="ECO:0000256" key="1">
    <source>
        <dbReference type="ARBA" id="ARBA00000085"/>
    </source>
</evidence>
<dbReference type="InterPro" id="IPR036890">
    <property type="entry name" value="HATPase_C_sf"/>
</dbReference>
<dbReference type="InterPro" id="IPR003594">
    <property type="entry name" value="HATPase_dom"/>
</dbReference>
<dbReference type="InterPro" id="IPR035965">
    <property type="entry name" value="PAS-like_dom_sf"/>
</dbReference>
<comment type="function">
    <text evidence="11">Member of the two-component regulatory system NtrB/NtrC, which controls expression of the nitrogen-regulated (ntr) genes in response to nitrogen limitation. Under conditions of nitrogen limitation, NtrB autophosphorylates and transfers the phosphoryl group to NtrC. In the presence of nitrogen, acts as a phosphatase that dephosphorylates and inactivates NtrC.</text>
</comment>
<keyword evidence="10" id="KW-0535">Nitrogen fixation</keyword>
<keyword evidence="5" id="KW-0547">Nucleotide-binding</keyword>
<proteinExistence type="predicted"/>
<evidence type="ECO:0000313" key="18">
    <source>
        <dbReference type="Proteomes" id="UP000276634"/>
    </source>
</evidence>
<dbReference type="Gene3D" id="1.10.287.130">
    <property type="match status" value="1"/>
</dbReference>
<dbReference type="PROSITE" id="PS50112">
    <property type="entry name" value="PAS"/>
    <property type="match status" value="1"/>
</dbReference>
<dbReference type="GO" id="GO:0000155">
    <property type="term" value="F:phosphorelay sensor kinase activity"/>
    <property type="evidence" value="ECO:0007669"/>
    <property type="project" value="InterPro"/>
</dbReference>
<dbReference type="SUPFAM" id="SSF47384">
    <property type="entry name" value="Homodimeric domain of signal transducing histidine kinase"/>
    <property type="match status" value="1"/>
</dbReference>
<evidence type="ECO:0000256" key="3">
    <source>
        <dbReference type="ARBA" id="ARBA00022553"/>
    </source>
</evidence>
<evidence type="ECO:0000259" key="16">
    <source>
        <dbReference type="PROSITE" id="PS50112"/>
    </source>
</evidence>
<dbReference type="RefSeq" id="WP_123399167.1">
    <property type="nucleotide sequence ID" value="NZ_RJVI01000001.1"/>
</dbReference>
<feature type="domain" description="Histidine kinase" evidence="15">
    <location>
        <begin position="135"/>
        <end position="346"/>
    </location>
</feature>
<dbReference type="InterPro" id="IPR036097">
    <property type="entry name" value="HisK_dim/P_sf"/>
</dbReference>
<dbReference type="SMART" id="SM00388">
    <property type="entry name" value="HisKA"/>
    <property type="match status" value="1"/>
</dbReference>
<evidence type="ECO:0000256" key="11">
    <source>
        <dbReference type="ARBA" id="ARBA00037696"/>
    </source>
</evidence>
<evidence type="ECO:0000259" key="15">
    <source>
        <dbReference type="PROSITE" id="PS50109"/>
    </source>
</evidence>
<dbReference type="Pfam" id="PF00512">
    <property type="entry name" value="HisKA"/>
    <property type="match status" value="1"/>
</dbReference>
<dbReference type="EC" id="2.7.13.3" evidence="2"/>
<dbReference type="PROSITE" id="PS50109">
    <property type="entry name" value="HIS_KIN"/>
    <property type="match status" value="1"/>
</dbReference>
<evidence type="ECO:0000256" key="4">
    <source>
        <dbReference type="ARBA" id="ARBA00022679"/>
    </source>
</evidence>
<dbReference type="SUPFAM" id="SSF55785">
    <property type="entry name" value="PYP-like sensor domain (PAS domain)"/>
    <property type="match status" value="1"/>
</dbReference>
<dbReference type="NCBIfam" id="TIGR00229">
    <property type="entry name" value="sensory_box"/>
    <property type="match status" value="1"/>
</dbReference>
<dbReference type="CDD" id="cd00130">
    <property type="entry name" value="PAS"/>
    <property type="match status" value="1"/>
</dbReference>
<name>A0A3N1Y9A5_9GAMM</name>
<dbReference type="InterPro" id="IPR000014">
    <property type="entry name" value="PAS"/>
</dbReference>
<dbReference type="CDD" id="cd00082">
    <property type="entry name" value="HisKA"/>
    <property type="match status" value="1"/>
</dbReference>
<dbReference type="AlphaFoldDB" id="A0A3N1Y9A5"/>
<dbReference type="Pfam" id="PF02518">
    <property type="entry name" value="HATPase_c"/>
    <property type="match status" value="1"/>
</dbReference>
<evidence type="ECO:0000256" key="7">
    <source>
        <dbReference type="ARBA" id="ARBA00022801"/>
    </source>
</evidence>
<dbReference type="SMART" id="SM00387">
    <property type="entry name" value="HATPase_c"/>
    <property type="match status" value="1"/>
</dbReference>
<comment type="catalytic activity">
    <reaction evidence="1">
        <text>ATP + protein L-histidine = ADP + protein N-phospho-L-histidine.</text>
        <dbReference type="EC" id="2.7.13.3"/>
    </reaction>
</comment>
<dbReference type="PRINTS" id="PR00344">
    <property type="entry name" value="BCTRLSENSOR"/>
</dbReference>
<dbReference type="GO" id="GO:0016787">
    <property type="term" value="F:hydrolase activity"/>
    <property type="evidence" value="ECO:0007669"/>
    <property type="project" value="UniProtKB-KW"/>
</dbReference>
<dbReference type="InterPro" id="IPR005467">
    <property type="entry name" value="His_kinase_dom"/>
</dbReference>
<sequence length="349" mass="38309">MDPPRYDLLLDHLTTAVLLLAPDGRLRHVNAAGEDLLGLSRRQVLAMPLSRLLRSGPLAERLARAARTGQPFTEREARLALADGRTVTVDCTVTPMGDPPADLVVELQVLDRLLQIAREDQLRSRQQVTASVLRGLAHEIRNPLGGLRGAAQLLGRELGASPLREYVEVILAEADRLGALLDRMLGPSRQPRRRRINLHEVTERVRHLLAAEAPEARVVADYDPSIPELTADADGLIQAVLNLGRNALQATGGRGRVVLRTRVQRQFTIGERRHRLVARIEVEDDGPGVPPQLQEQIFYPLVTTRPEGTGLGLSIAQDIAVRHGGLVECESAPGRTIFTLLLPLEERDG</sequence>
<protein>
    <recommendedName>
        <fullName evidence="12">Sensory histidine kinase/phosphatase NtrB</fullName>
        <ecNumber evidence="2">2.7.13.3</ecNumber>
    </recommendedName>
    <alternativeName>
        <fullName evidence="13">Nitrogen regulation protein NR(II)</fullName>
    </alternativeName>
    <alternativeName>
        <fullName evidence="14">Nitrogen regulator II</fullName>
    </alternativeName>
</protein>
<dbReference type="PANTHER" id="PTHR43065">
    <property type="entry name" value="SENSOR HISTIDINE KINASE"/>
    <property type="match status" value="1"/>
</dbReference>
<dbReference type="Pfam" id="PF00989">
    <property type="entry name" value="PAS"/>
    <property type="match status" value="1"/>
</dbReference>
<evidence type="ECO:0000256" key="12">
    <source>
        <dbReference type="ARBA" id="ARBA00039567"/>
    </source>
</evidence>
<dbReference type="InterPro" id="IPR003661">
    <property type="entry name" value="HisK_dim/P_dom"/>
</dbReference>
<dbReference type="PANTHER" id="PTHR43065:SF16">
    <property type="entry name" value="SENSORY HISTIDINE KINASE_PHOSPHATASE NTRB"/>
    <property type="match status" value="1"/>
</dbReference>
<evidence type="ECO:0000313" key="17">
    <source>
        <dbReference type="EMBL" id="ROR34192.1"/>
    </source>
</evidence>
<reference evidence="17 18" key="1">
    <citation type="submission" date="2018-11" db="EMBL/GenBank/DDBJ databases">
        <title>Genomic Encyclopedia of Type Strains, Phase IV (KMG-IV): sequencing the most valuable type-strain genomes for metagenomic binning, comparative biology and taxonomic classification.</title>
        <authorList>
            <person name="Goeker M."/>
        </authorList>
    </citation>
    <scope>NUCLEOTIDE SEQUENCE [LARGE SCALE GENOMIC DNA]</scope>
    <source>
        <strain evidence="17 18">DSM 100275</strain>
    </source>
</reference>
<dbReference type="OrthoDB" id="9789238at2"/>
<evidence type="ECO:0000256" key="9">
    <source>
        <dbReference type="ARBA" id="ARBA00023012"/>
    </source>
</evidence>
<evidence type="ECO:0000256" key="6">
    <source>
        <dbReference type="ARBA" id="ARBA00022777"/>
    </source>
</evidence>
<organism evidence="17 18">
    <name type="scientific">Inmirania thermothiophila</name>
    <dbReference type="NCBI Taxonomy" id="1750597"/>
    <lineage>
        <taxon>Bacteria</taxon>
        <taxon>Pseudomonadati</taxon>
        <taxon>Pseudomonadota</taxon>
        <taxon>Gammaproteobacteria</taxon>
        <taxon>Chromatiales</taxon>
        <taxon>Ectothiorhodospiraceae</taxon>
        <taxon>Inmirania</taxon>
    </lineage>
</organism>
<dbReference type="Proteomes" id="UP000276634">
    <property type="component" value="Unassembled WGS sequence"/>
</dbReference>
<keyword evidence="9" id="KW-0902">Two-component regulatory system</keyword>
<dbReference type="Gene3D" id="3.30.450.20">
    <property type="entry name" value="PAS domain"/>
    <property type="match status" value="1"/>
</dbReference>
<keyword evidence="6 17" id="KW-0418">Kinase</keyword>
<dbReference type="NCBIfam" id="NF008293">
    <property type="entry name" value="PRK11073.1"/>
    <property type="match status" value="1"/>
</dbReference>
<dbReference type="SUPFAM" id="SSF55874">
    <property type="entry name" value="ATPase domain of HSP90 chaperone/DNA topoisomerase II/histidine kinase"/>
    <property type="match status" value="1"/>
</dbReference>
<evidence type="ECO:0000256" key="2">
    <source>
        <dbReference type="ARBA" id="ARBA00012438"/>
    </source>
</evidence>
<dbReference type="InterPro" id="IPR013767">
    <property type="entry name" value="PAS_fold"/>
</dbReference>
<gene>
    <name evidence="17" type="ORF">EDC57_0088</name>
</gene>
<keyword evidence="4" id="KW-0808">Transferase</keyword>
<dbReference type="GO" id="GO:0005524">
    <property type="term" value="F:ATP binding"/>
    <property type="evidence" value="ECO:0007669"/>
    <property type="project" value="UniProtKB-KW"/>
</dbReference>
<evidence type="ECO:0000256" key="10">
    <source>
        <dbReference type="ARBA" id="ARBA00023231"/>
    </source>
</evidence>
<evidence type="ECO:0000256" key="14">
    <source>
        <dbReference type="ARBA" id="ARBA00043094"/>
    </source>
</evidence>
<dbReference type="SMART" id="SM00091">
    <property type="entry name" value="PAS"/>
    <property type="match status" value="1"/>
</dbReference>
<keyword evidence="18" id="KW-1185">Reference proteome</keyword>
<dbReference type="EMBL" id="RJVI01000001">
    <property type="protein sequence ID" value="ROR34192.1"/>
    <property type="molecule type" value="Genomic_DNA"/>
</dbReference>
<evidence type="ECO:0000256" key="8">
    <source>
        <dbReference type="ARBA" id="ARBA00022840"/>
    </source>
</evidence>
<keyword evidence="3" id="KW-0597">Phosphoprotein</keyword>